<feature type="transmembrane region" description="Helical" evidence="1">
    <location>
        <begin position="12"/>
        <end position="31"/>
    </location>
</feature>
<dbReference type="Proteomes" id="UP000253083">
    <property type="component" value="Unassembled WGS sequence"/>
</dbReference>
<gene>
    <name evidence="3" type="ORF">DFR28_10431</name>
</gene>
<sequence length="276" mass="31564">MLKHLISTASAIWVISSLLLGVVVLIPVSIIRALCPAQPVVRGCDYLVDRIYRYAVWMDSFWMQRVVGIRLVINGEFNAHPAPIVICNHQSWFDIPLVQEVITGHGPIVKFLVKRELVWLPIVGWICLALNFPRVRRNKDSSSRENDFSIIQKATQKHSQSQGALLVFPEGTRYTKAKKDAQQVTYQHLLLPKSGGLKIIKQHVAPDTPLIDITIDYHQQNVNIWNCLHGDPRIITITLSHFQLREIDDVEIWLNQRWSEKDKLFASKADMTASFD</sequence>
<keyword evidence="1" id="KW-0472">Membrane</keyword>
<dbReference type="SMART" id="SM00563">
    <property type="entry name" value="PlsC"/>
    <property type="match status" value="1"/>
</dbReference>
<dbReference type="AlphaFoldDB" id="A0A395JGY3"/>
<dbReference type="Pfam" id="PF01553">
    <property type="entry name" value="Acyltransferase"/>
    <property type="match status" value="1"/>
</dbReference>
<protein>
    <submittedName>
        <fullName evidence="3">1-acyl-sn-glycerol-3-phosphate acyltransferase</fullName>
    </submittedName>
</protein>
<dbReference type="InParanoid" id="A0A395JGY3"/>
<organism evidence="3 4">
    <name type="scientific">Arenicella xantha</name>
    <dbReference type="NCBI Taxonomy" id="644221"/>
    <lineage>
        <taxon>Bacteria</taxon>
        <taxon>Pseudomonadati</taxon>
        <taxon>Pseudomonadota</taxon>
        <taxon>Gammaproteobacteria</taxon>
        <taxon>Arenicellales</taxon>
        <taxon>Arenicellaceae</taxon>
        <taxon>Arenicella</taxon>
    </lineage>
</organism>
<dbReference type="PANTHER" id="PTHR10983">
    <property type="entry name" value="1-ACYLGLYCEROL-3-PHOSPHATE ACYLTRANSFERASE-RELATED"/>
    <property type="match status" value="1"/>
</dbReference>
<dbReference type="FunCoup" id="A0A395JGY3">
    <property type="interactions" value="131"/>
</dbReference>
<dbReference type="PANTHER" id="PTHR10983:SF16">
    <property type="entry name" value="LYSOCARDIOLIPIN ACYLTRANSFERASE 1"/>
    <property type="match status" value="1"/>
</dbReference>
<dbReference type="SUPFAM" id="SSF69593">
    <property type="entry name" value="Glycerol-3-phosphate (1)-acyltransferase"/>
    <property type="match status" value="1"/>
</dbReference>
<evidence type="ECO:0000313" key="3">
    <source>
        <dbReference type="EMBL" id="RBP49105.1"/>
    </source>
</evidence>
<keyword evidence="4" id="KW-1185">Reference proteome</keyword>
<keyword evidence="3" id="KW-0012">Acyltransferase</keyword>
<reference evidence="3 4" key="1">
    <citation type="submission" date="2018-06" db="EMBL/GenBank/DDBJ databases">
        <title>Genomic Encyclopedia of Type Strains, Phase IV (KMG-IV): sequencing the most valuable type-strain genomes for metagenomic binning, comparative biology and taxonomic classification.</title>
        <authorList>
            <person name="Goeker M."/>
        </authorList>
    </citation>
    <scope>NUCLEOTIDE SEQUENCE [LARGE SCALE GENOMIC DNA]</scope>
    <source>
        <strain evidence="3 4">DSM 24032</strain>
    </source>
</reference>
<dbReference type="GO" id="GO:0012505">
    <property type="term" value="C:endomembrane system"/>
    <property type="evidence" value="ECO:0007669"/>
    <property type="project" value="TreeGrafter"/>
</dbReference>
<keyword evidence="3" id="KW-0808">Transferase</keyword>
<dbReference type="RefSeq" id="WP_170132108.1">
    <property type="nucleotide sequence ID" value="NZ_QNRT01000004.1"/>
</dbReference>
<feature type="domain" description="Phospholipid/glycerol acyltransferase" evidence="2">
    <location>
        <begin position="83"/>
        <end position="218"/>
    </location>
</feature>
<evidence type="ECO:0000313" key="4">
    <source>
        <dbReference type="Proteomes" id="UP000253083"/>
    </source>
</evidence>
<dbReference type="CDD" id="cd07990">
    <property type="entry name" value="LPLAT_LCLAT1-like"/>
    <property type="match status" value="1"/>
</dbReference>
<name>A0A395JGY3_9GAMM</name>
<dbReference type="GO" id="GO:0016746">
    <property type="term" value="F:acyltransferase activity"/>
    <property type="evidence" value="ECO:0007669"/>
    <property type="project" value="UniProtKB-KW"/>
</dbReference>
<accession>A0A395JGY3</accession>
<dbReference type="EMBL" id="QNRT01000004">
    <property type="protein sequence ID" value="RBP49105.1"/>
    <property type="molecule type" value="Genomic_DNA"/>
</dbReference>
<proteinExistence type="predicted"/>
<evidence type="ECO:0000259" key="2">
    <source>
        <dbReference type="SMART" id="SM00563"/>
    </source>
</evidence>
<keyword evidence="1" id="KW-0812">Transmembrane</keyword>
<keyword evidence="1" id="KW-1133">Transmembrane helix</keyword>
<evidence type="ECO:0000256" key="1">
    <source>
        <dbReference type="SAM" id="Phobius"/>
    </source>
</evidence>
<dbReference type="InterPro" id="IPR002123">
    <property type="entry name" value="Plipid/glycerol_acylTrfase"/>
</dbReference>
<comment type="caution">
    <text evidence="3">The sequence shown here is derived from an EMBL/GenBank/DDBJ whole genome shotgun (WGS) entry which is preliminary data.</text>
</comment>